<sequence length="386" mass="40902">YSGSWLHKQSALQARLAPDLADIYELYFPLGSKVNFAKTTATLSLSGLGLSSRLAGDAIHRVRFRDDGETLTGIDHTQIATGLRSASGLAFDPRNGDLYFEDNGIDGLTEAIEAHSADEINVIPLDQIGGDIEDFGFPDNYIAYRTGEFVGGQGVPSLFAFTPLPDPANGSESEGPNEITFAPPGFPPGLNHGLFVGFHGQFSKGGLANEENPLVYADPNTGEYFHFIGNDEPAIGHLDGLLATGNKLYAADISSQGGFGSSAQNSGVIYLIRYTGDPPTAVVELAVETPAGYELGEAYPNPFNPSTTIRFSIPAAGHGLPATLQVYDATGQLVSTLLDATVSPGSYRADWDGTDAAGHAVASGSYFFRLRVGDQFMKTRRGALLK</sequence>
<dbReference type="InterPro" id="IPR011042">
    <property type="entry name" value="6-blade_b-propeller_TolB-like"/>
</dbReference>
<feature type="non-terminal residue" evidence="2">
    <location>
        <position position="1"/>
    </location>
</feature>
<dbReference type="Gene3D" id="2.60.40.4070">
    <property type="match status" value="1"/>
</dbReference>
<dbReference type="Pfam" id="PF13860">
    <property type="entry name" value="FlgD_ig"/>
    <property type="match status" value="1"/>
</dbReference>
<organism evidence="2">
    <name type="scientific">marine metagenome</name>
    <dbReference type="NCBI Taxonomy" id="408172"/>
    <lineage>
        <taxon>unclassified sequences</taxon>
        <taxon>metagenomes</taxon>
        <taxon>ecological metagenomes</taxon>
    </lineage>
</organism>
<evidence type="ECO:0000259" key="1">
    <source>
        <dbReference type="Pfam" id="PF13860"/>
    </source>
</evidence>
<evidence type="ECO:0000313" key="2">
    <source>
        <dbReference type="EMBL" id="SVB96296.1"/>
    </source>
</evidence>
<dbReference type="Gene3D" id="2.120.10.30">
    <property type="entry name" value="TolB, C-terminal domain"/>
    <property type="match status" value="1"/>
</dbReference>
<proteinExistence type="predicted"/>
<feature type="domain" description="FlgD/Vpr Ig-like" evidence="1">
    <location>
        <begin position="322"/>
        <end position="370"/>
    </location>
</feature>
<dbReference type="InterPro" id="IPR025965">
    <property type="entry name" value="FlgD/Vpr_Ig-like"/>
</dbReference>
<dbReference type="EMBL" id="UINC01066024">
    <property type="protein sequence ID" value="SVB96296.1"/>
    <property type="molecule type" value="Genomic_DNA"/>
</dbReference>
<name>A0A382I9K7_9ZZZZ</name>
<reference evidence="2" key="1">
    <citation type="submission" date="2018-05" db="EMBL/GenBank/DDBJ databases">
        <authorList>
            <person name="Lanie J.A."/>
            <person name="Ng W.-L."/>
            <person name="Kazmierczak K.M."/>
            <person name="Andrzejewski T.M."/>
            <person name="Davidsen T.M."/>
            <person name="Wayne K.J."/>
            <person name="Tettelin H."/>
            <person name="Glass J.I."/>
            <person name="Rusch D."/>
            <person name="Podicherti R."/>
            <person name="Tsui H.-C.T."/>
            <person name="Winkler M.E."/>
        </authorList>
    </citation>
    <scope>NUCLEOTIDE SEQUENCE</scope>
</reference>
<protein>
    <recommendedName>
        <fullName evidence="1">FlgD/Vpr Ig-like domain-containing protein</fullName>
    </recommendedName>
</protein>
<gene>
    <name evidence="2" type="ORF">METZ01_LOCUS249150</name>
</gene>
<dbReference type="AlphaFoldDB" id="A0A382I9K7"/>
<dbReference type="InterPro" id="IPR026444">
    <property type="entry name" value="Secre_tail"/>
</dbReference>
<accession>A0A382I9K7</accession>
<dbReference type="NCBIfam" id="TIGR04183">
    <property type="entry name" value="Por_Secre_tail"/>
    <property type="match status" value="1"/>
</dbReference>